<feature type="chain" id="PRO_5011582058" evidence="1">
    <location>
        <begin position="23"/>
        <end position="421"/>
    </location>
</feature>
<dbReference type="Gene3D" id="3.90.1150.140">
    <property type="match status" value="1"/>
</dbReference>
<feature type="domain" description="Peptidoglycan beta-N-acetylmuramidase NamZ C-terminal" evidence="3">
    <location>
        <begin position="270"/>
        <end position="420"/>
    </location>
</feature>
<evidence type="ECO:0000259" key="3">
    <source>
        <dbReference type="Pfam" id="PF20732"/>
    </source>
</evidence>
<dbReference type="EMBL" id="FNXY01000003">
    <property type="protein sequence ID" value="SEI83221.1"/>
    <property type="molecule type" value="Genomic_DNA"/>
</dbReference>
<keyword evidence="5" id="KW-1185">Reference proteome</keyword>
<name>A0A1H6TT74_9BACT</name>
<reference evidence="4 5" key="1">
    <citation type="submission" date="2016-10" db="EMBL/GenBank/DDBJ databases">
        <authorList>
            <person name="de Groot N.N."/>
        </authorList>
    </citation>
    <scope>NUCLEOTIDE SEQUENCE [LARGE SCALE GENOMIC DNA]</scope>
    <source>
        <strain evidence="4 5">DSM 19938</strain>
    </source>
</reference>
<dbReference type="OrthoDB" id="9801061at2"/>
<evidence type="ECO:0000313" key="4">
    <source>
        <dbReference type="EMBL" id="SEI83221.1"/>
    </source>
</evidence>
<evidence type="ECO:0000256" key="1">
    <source>
        <dbReference type="SAM" id="SignalP"/>
    </source>
</evidence>
<dbReference type="PANTHER" id="PTHR42915:SF1">
    <property type="entry name" value="PEPTIDOGLYCAN BETA-N-ACETYLMURAMIDASE NAMZ"/>
    <property type="match status" value="1"/>
</dbReference>
<dbReference type="Pfam" id="PF20732">
    <property type="entry name" value="NamZ_C"/>
    <property type="match status" value="1"/>
</dbReference>
<gene>
    <name evidence="4" type="ORF">SAMN04487995_2407</name>
</gene>
<evidence type="ECO:0000259" key="2">
    <source>
        <dbReference type="Pfam" id="PF07075"/>
    </source>
</evidence>
<dbReference type="Pfam" id="PF07075">
    <property type="entry name" value="NamZ_N"/>
    <property type="match status" value="1"/>
</dbReference>
<dbReference type="RefSeq" id="WP_090335374.1">
    <property type="nucleotide sequence ID" value="NZ_FNXY01000003.1"/>
</dbReference>
<feature type="signal peptide" evidence="1">
    <location>
        <begin position="1"/>
        <end position="22"/>
    </location>
</feature>
<dbReference type="GO" id="GO:0033922">
    <property type="term" value="F:peptidoglycan beta-N-acetylmuramidase activity"/>
    <property type="evidence" value="ECO:0007669"/>
    <property type="project" value="InterPro"/>
</dbReference>
<dbReference type="PANTHER" id="PTHR42915">
    <property type="entry name" value="HYPOTHETICAL 460 KDA PROTEIN IN FEUA-SIGW INTERGENIC REGION [PRECURSOR]"/>
    <property type="match status" value="1"/>
</dbReference>
<dbReference type="PIRSF" id="PIRSF016719">
    <property type="entry name" value="UCP016719"/>
    <property type="match status" value="1"/>
</dbReference>
<protein>
    <submittedName>
        <fullName evidence="4">Uncharacterized conserved protein YbbC, DUF1343 family</fullName>
    </submittedName>
</protein>
<organism evidence="4 5">
    <name type="scientific">Dyadobacter koreensis</name>
    <dbReference type="NCBI Taxonomy" id="408657"/>
    <lineage>
        <taxon>Bacteria</taxon>
        <taxon>Pseudomonadati</taxon>
        <taxon>Bacteroidota</taxon>
        <taxon>Cytophagia</taxon>
        <taxon>Cytophagales</taxon>
        <taxon>Spirosomataceae</taxon>
        <taxon>Dyadobacter</taxon>
    </lineage>
</organism>
<dbReference type="InterPro" id="IPR048503">
    <property type="entry name" value="NamZ_C"/>
</dbReference>
<dbReference type="InterPro" id="IPR048502">
    <property type="entry name" value="NamZ_N"/>
</dbReference>
<dbReference type="AlphaFoldDB" id="A0A1H6TT74"/>
<sequence>MKKNILALSFFACVGIITSSCASSSGGKSPFLATADSLENNSQPVAKTIITGADQTSEYLKYLRGKRVAMVVNQTSIIGKTPSVDSLLALGINIVKIFGPEHGFRGNASNGAKVSDEKDPKTGISVISLYGKLKKPSKEHLADVDLVIFDIQDVGCRFYTYINTLDHVMESCAENNKELMILDRPNPNGYVVDGPILENHLYSGIGMHKIPITHGMTMGEFAQMLNGEKWLPGQLQCKLKIIKVANYTHDTPYDLPVFPSPNLNSQQSIVLYPSICPFEGTIVSQGRGTYMPFTVLGAPLLKGKYEFSFTPKSIPGMSETPLHQNQECYGVDLRKYDVASLRKSKQINLKLLIEMYKAYPDKAKFFDMSQSKQMGNFDKLAGTENLKKQIISGVSEEEIRKSWEPGLTDYKNMRKKYLLYQ</sequence>
<accession>A0A1H6TT74</accession>
<proteinExistence type="predicted"/>
<evidence type="ECO:0000313" key="5">
    <source>
        <dbReference type="Proteomes" id="UP000199532"/>
    </source>
</evidence>
<dbReference type="Gene3D" id="3.40.50.12170">
    <property type="entry name" value="Uncharacterised protein PF07075, DUF1343"/>
    <property type="match status" value="1"/>
</dbReference>
<dbReference type="STRING" id="408657.SAMN04487995_2407"/>
<keyword evidence="1" id="KW-0732">Signal</keyword>
<dbReference type="Proteomes" id="UP000199532">
    <property type="component" value="Unassembled WGS sequence"/>
</dbReference>
<dbReference type="PROSITE" id="PS51257">
    <property type="entry name" value="PROKAR_LIPOPROTEIN"/>
    <property type="match status" value="1"/>
</dbReference>
<feature type="domain" description="Peptidoglycan beta-N-acetylmuramidase NamZ N-terminal" evidence="2">
    <location>
        <begin position="68"/>
        <end position="266"/>
    </location>
</feature>
<dbReference type="InterPro" id="IPR008302">
    <property type="entry name" value="NamZ"/>
</dbReference>